<feature type="transmembrane region" description="Helical" evidence="1">
    <location>
        <begin position="38"/>
        <end position="59"/>
    </location>
</feature>
<feature type="transmembrane region" description="Helical" evidence="1">
    <location>
        <begin position="12"/>
        <end position="32"/>
    </location>
</feature>
<accession>A0AA40C9Q1</accession>
<evidence type="ECO:0000313" key="3">
    <source>
        <dbReference type="Proteomes" id="UP001174934"/>
    </source>
</evidence>
<keyword evidence="1" id="KW-1133">Transmembrane helix</keyword>
<dbReference type="Proteomes" id="UP001174934">
    <property type="component" value="Unassembled WGS sequence"/>
</dbReference>
<dbReference type="AlphaFoldDB" id="A0AA40C9Q1"/>
<evidence type="ECO:0000313" key="2">
    <source>
        <dbReference type="EMBL" id="KAK0630666.1"/>
    </source>
</evidence>
<name>A0AA40C9Q1_9PEZI</name>
<organism evidence="2 3">
    <name type="scientific">Bombardia bombarda</name>
    <dbReference type="NCBI Taxonomy" id="252184"/>
    <lineage>
        <taxon>Eukaryota</taxon>
        <taxon>Fungi</taxon>
        <taxon>Dikarya</taxon>
        <taxon>Ascomycota</taxon>
        <taxon>Pezizomycotina</taxon>
        <taxon>Sordariomycetes</taxon>
        <taxon>Sordariomycetidae</taxon>
        <taxon>Sordariales</taxon>
        <taxon>Lasiosphaeriaceae</taxon>
        <taxon>Bombardia</taxon>
    </lineage>
</organism>
<keyword evidence="1" id="KW-0472">Membrane</keyword>
<evidence type="ECO:0000256" key="1">
    <source>
        <dbReference type="SAM" id="Phobius"/>
    </source>
</evidence>
<sequence length="61" mass="6810">MFKIYSLSSFMPVYVMPLAVICMDIGISKPLIFATLLVIHWSAASDIFITYIFTSSFALSP</sequence>
<dbReference type="EMBL" id="JAULSR010000002">
    <property type="protein sequence ID" value="KAK0630666.1"/>
    <property type="molecule type" value="Genomic_DNA"/>
</dbReference>
<comment type="caution">
    <text evidence="2">The sequence shown here is derived from an EMBL/GenBank/DDBJ whole genome shotgun (WGS) entry which is preliminary data.</text>
</comment>
<keyword evidence="1" id="KW-0812">Transmembrane</keyword>
<proteinExistence type="predicted"/>
<reference evidence="2" key="1">
    <citation type="submission" date="2023-06" db="EMBL/GenBank/DDBJ databases">
        <title>Genome-scale phylogeny and comparative genomics of the fungal order Sordariales.</title>
        <authorList>
            <consortium name="Lawrence Berkeley National Laboratory"/>
            <person name="Hensen N."/>
            <person name="Bonometti L."/>
            <person name="Westerberg I."/>
            <person name="Brannstrom I.O."/>
            <person name="Guillou S."/>
            <person name="Cros-Aarteil S."/>
            <person name="Calhoun S."/>
            <person name="Haridas S."/>
            <person name="Kuo A."/>
            <person name="Mondo S."/>
            <person name="Pangilinan J."/>
            <person name="Riley R."/>
            <person name="LaButti K."/>
            <person name="Andreopoulos B."/>
            <person name="Lipzen A."/>
            <person name="Chen C."/>
            <person name="Yanf M."/>
            <person name="Daum C."/>
            <person name="Ng V."/>
            <person name="Clum A."/>
            <person name="Steindorff A."/>
            <person name="Ohm R."/>
            <person name="Martin F."/>
            <person name="Silar P."/>
            <person name="Natvig D."/>
            <person name="Lalanne C."/>
            <person name="Gautier V."/>
            <person name="Ament-velasquez S.L."/>
            <person name="Kruys A."/>
            <person name="Hutchinson M.I."/>
            <person name="Powell A.J."/>
            <person name="Barry K."/>
            <person name="Miller A.N."/>
            <person name="Grigoriev I.V."/>
            <person name="Debuchy R."/>
            <person name="Gladieux P."/>
            <person name="Thoren M.H."/>
            <person name="Johannesson H."/>
        </authorList>
    </citation>
    <scope>NUCLEOTIDE SEQUENCE</scope>
    <source>
        <strain evidence="2">SMH3391-2</strain>
    </source>
</reference>
<keyword evidence="3" id="KW-1185">Reference proteome</keyword>
<protein>
    <submittedName>
        <fullName evidence="2">Uncharacterized protein</fullName>
    </submittedName>
</protein>
<gene>
    <name evidence="2" type="ORF">B0T17DRAFT_528970</name>
</gene>